<accession>A0A0C2IH84</accession>
<keyword evidence="2" id="KW-1185">Reference proteome</keyword>
<dbReference type="AlphaFoldDB" id="A0A0C2IH84"/>
<comment type="caution">
    <text evidence="1">The sequence shown here is derived from an EMBL/GenBank/DDBJ whole genome shotgun (WGS) entry which is preliminary data.</text>
</comment>
<name>A0A0C2IH84_THEKT</name>
<protein>
    <submittedName>
        <fullName evidence="1">Uncharacterized protein</fullName>
    </submittedName>
</protein>
<evidence type="ECO:0000313" key="1">
    <source>
        <dbReference type="EMBL" id="KII64654.1"/>
    </source>
</evidence>
<dbReference type="EMBL" id="JWZT01004129">
    <property type="protein sequence ID" value="KII64654.1"/>
    <property type="molecule type" value="Genomic_DNA"/>
</dbReference>
<reference evidence="1 2" key="1">
    <citation type="journal article" date="2014" name="Genome Biol. Evol.">
        <title>The genome of the myxosporean Thelohanellus kitauei shows adaptations to nutrient acquisition within its fish host.</title>
        <authorList>
            <person name="Yang Y."/>
            <person name="Xiong J."/>
            <person name="Zhou Z."/>
            <person name="Huo F."/>
            <person name="Miao W."/>
            <person name="Ran C."/>
            <person name="Liu Y."/>
            <person name="Zhang J."/>
            <person name="Feng J."/>
            <person name="Wang M."/>
            <person name="Wang M."/>
            <person name="Wang L."/>
            <person name="Yao B."/>
        </authorList>
    </citation>
    <scope>NUCLEOTIDE SEQUENCE [LARGE SCALE GENOMIC DNA]</scope>
    <source>
        <strain evidence="1">Wuqing</strain>
    </source>
</reference>
<dbReference type="OrthoDB" id="126031at2759"/>
<dbReference type="Proteomes" id="UP000031668">
    <property type="component" value="Unassembled WGS sequence"/>
</dbReference>
<organism evidence="1 2">
    <name type="scientific">Thelohanellus kitauei</name>
    <name type="common">Myxosporean</name>
    <dbReference type="NCBI Taxonomy" id="669202"/>
    <lineage>
        <taxon>Eukaryota</taxon>
        <taxon>Metazoa</taxon>
        <taxon>Cnidaria</taxon>
        <taxon>Myxozoa</taxon>
        <taxon>Myxosporea</taxon>
        <taxon>Bivalvulida</taxon>
        <taxon>Platysporina</taxon>
        <taxon>Myxobolidae</taxon>
        <taxon>Thelohanellus</taxon>
    </lineage>
</organism>
<sequence length="173" mass="20192">MESNINDQPERYFLGFIRTRRVNQKVSNELRSLIIAALNHGRNFTEIKTLFNGLIEKIPNDGNHEAKLTGEQKESLCDILEEDCSRTIQRTCDLFLERHNLRIDKKFFIYETGFQVNMICLYGRELTGIRATKIVSALRSRNYSVSCTISYEGMVNVKINERAYNAECFLEYF</sequence>
<proteinExistence type="predicted"/>
<evidence type="ECO:0000313" key="2">
    <source>
        <dbReference type="Proteomes" id="UP000031668"/>
    </source>
</evidence>
<gene>
    <name evidence="1" type="ORF">RF11_14797</name>
</gene>